<keyword evidence="4" id="KW-1185">Reference proteome</keyword>
<name>A0A3E1Y6G8_9BACT</name>
<dbReference type="Gene3D" id="2.60.40.1120">
    <property type="entry name" value="Carboxypeptidase-like, regulatory domain"/>
    <property type="match status" value="1"/>
</dbReference>
<accession>A0A3E1Y6G8</accession>
<keyword evidence="3" id="KW-0675">Receptor</keyword>
<dbReference type="Proteomes" id="UP000260644">
    <property type="component" value="Unassembled WGS sequence"/>
</dbReference>
<dbReference type="Pfam" id="PF13620">
    <property type="entry name" value="CarboxypepD_reg"/>
    <property type="match status" value="1"/>
</dbReference>
<dbReference type="Pfam" id="PF14905">
    <property type="entry name" value="OMP_b-brl_3"/>
    <property type="match status" value="1"/>
</dbReference>
<evidence type="ECO:0000256" key="1">
    <source>
        <dbReference type="SAM" id="SignalP"/>
    </source>
</evidence>
<organism evidence="3 4">
    <name type="scientific">Chitinophaga silvatica</name>
    <dbReference type="NCBI Taxonomy" id="2282649"/>
    <lineage>
        <taxon>Bacteria</taxon>
        <taxon>Pseudomonadati</taxon>
        <taxon>Bacteroidota</taxon>
        <taxon>Chitinophagia</taxon>
        <taxon>Chitinophagales</taxon>
        <taxon>Chitinophagaceae</taxon>
        <taxon>Chitinophaga</taxon>
    </lineage>
</organism>
<dbReference type="AlphaFoldDB" id="A0A3E1Y6G8"/>
<dbReference type="SUPFAM" id="SSF49452">
    <property type="entry name" value="Starch-binding domain-like"/>
    <property type="match status" value="1"/>
</dbReference>
<reference evidence="3 4" key="1">
    <citation type="submission" date="2018-07" db="EMBL/GenBank/DDBJ databases">
        <title>Chitinophaga K2CV101002-2 sp. nov., isolated from a monsoon evergreen broad-leaved forest soil.</title>
        <authorList>
            <person name="Lv Y."/>
        </authorList>
    </citation>
    <scope>NUCLEOTIDE SEQUENCE [LARGE SCALE GENOMIC DNA]</scope>
    <source>
        <strain evidence="3 4">GDMCC 1.1288</strain>
    </source>
</reference>
<dbReference type="InterPro" id="IPR041700">
    <property type="entry name" value="OMP_b-brl_3"/>
</dbReference>
<dbReference type="GO" id="GO:0030246">
    <property type="term" value="F:carbohydrate binding"/>
    <property type="evidence" value="ECO:0007669"/>
    <property type="project" value="InterPro"/>
</dbReference>
<evidence type="ECO:0000259" key="2">
    <source>
        <dbReference type="Pfam" id="PF14905"/>
    </source>
</evidence>
<dbReference type="EMBL" id="QPMM01000010">
    <property type="protein sequence ID" value="RFS20488.1"/>
    <property type="molecule type" value="Genomic_DNA"/>
</dbReference>
<keyword evidence="1" id="KW-0732">Signal</keyword>
<dbReference type="InterPro" id="IPR013784">
    <property type="entry name" value="Carb-bd-like_fold"/>
</dbReference>
<evidence type="ECO:0000313" key="4">
    <source>
        <dbReference type="Proteomes" id="UP000260644"/>
    </source>
</evidence>
<dbReference type="SUPFAM" id="SSF56935">
    <property type="entry name" value="Porins"/>
    <property type="match status" value="1"/>
</dbReference>
<gene>
    <name evidence="3" type="ORF">DVR12_18135</name>
</gene>
<evidence type="ECO:0000313" key="3">
    <source>
        <dbReference type="EMBL" id="RFS20488.1"/>
    </source>
</evidence>
<feature type="signal peptide" evidence="1">
    <location>
        <begin position="1"/>
        <end position="22"/>
    </location>
</feature>
<feature type="chain" id="PRO_5017676777" evidence="1">
    <location>
        <begin position="23"/>
        <end position="928"/>
    </location>
</feature>
<dbReference type="RefSeq" id="WP_116977210.1">
    <property type="nucleotide sequence ID" value="NZ_QPMM01000010.1"/>
</dbReference>
<dbReference type="OrthoDB" id="606930at2"/>
<proteinExistence type="predicted"/>
<feature type="domain" description="Outer membrane protein beta-barrel" evidence="2">
    <location>
        <begin position="456"/>
        <end position="911"/>
    </location>
</feature>
<sequence>MKKLIVLTLLMCAFQFTYSQQATVKGTIVDTLNQIQLHNAVIMLLQPKDSTLYKFSRSNETGKFEIPNLKQGKYIMVVSYPTFADYVDTLTLDSGSVRNVNKIVLTQLSKLLKEVVVKQQIAAIRMKGDTTEYNAGSFKTAENANIEDLLKVLPGIEVNSKGEIKAMGESVKKVLVDGEEFFGDDPTLVTKNLRADMVDKVQLYDKKSDQASFTGVDDGERSRTLNIQLKEDKKKGAFGKVAAGGGTESFFDNQIMFNYFKGKKKISAFGILSNTGQIGLNWNDRDKFGAGNGDFSVNEDGDFDFSSRGDDYDSWDGKFGDNGYPLVQTGGIHYNDKWDKDKQRVNANYKIMNLGVEGSSWSKSQVLTKDTTYYDNSSGSFENHIFRNRLDGDYELKFDSTSSIRILVDGALDHKNTVGLGTSTTWINDVMKNSNDRKVSNVSDNKSINANIFWRKKFKKDRRNMSFNLSETYENSSGRGIVDATTTFYRPNEEDSLYLLDQLKIGKNDKLNINANLTYTEPISKYSTITLNYGFNWLNNNSNRYSYNQDPLGKYSALDSIYSNDFSVTSFTNHAGINYGYTKNKVRVSFGSSAGLSNFTQTDRFRDHEYNRQFINFYPKALFRYNFSQYRRFAFTYNGNTSQPSLGDLQPLVVNDNPLYIKIGNADLKPSFQNSFNMNFSDYKVVSQRGIWISMGYNFVLNSFSSKNDISSNGVTTSQTVNLNGNRYGWFNFNYNWMISPWKLRIGPSARVNLSRNVNYTKSELVTTNTINPSMGLFLNKYVDKKYEFGFDGNANYHSSVSSVQRIQPNYWDFEIRPSFGLFLPAKFTVNANMNWNLRQKTSVFTGNNNVAIVNASINKKFGKKDDIILGVSVNDLLNQNIGINRSIYDNTISESHNTTIRRYFMLTFVWNFTKLGGATPAPAPVIK</sequence>
<comment type="caution">
    <text evidence="3">The sequence shown here is derived from an EMBL/GenBank/DDBJ whole genome shotgun (WGS) entry which is preliminary data.</text>
</comment>
<protein>
    <submittedName>
        <fullName evidence="3">TonB-dependent receptor</fullName>
    </submittedName>
</protein>